<feature type="non-terminal residue" evidence="2">
    <location>
        <position position="135"/>
    </location>
</feature>
<keyword evidence="1" id="KW-0732">Signal</keyword>
<feature type="chain" id="PRO_5042167231" evidence="1">
    <location>
        <begin position="21"/>
        <end position="135"/>
    </location>
</feature>
<evidence type="ECO:0000313" key="2">
    <source>
        <dbReference type="EMBL" id="KAH8360022.1"/>
    </source>
</evidence>
<protein>
    <submittedName>
        <fullName evidence="2">Uncharacterized protein</fullName>
    </submittedName>
</protein>
<gene>
    <name evidence="2" type="ORF">KR093_010215</name>
</gene>
<feature type="signal peptide" evidence="1">
    <location>
        <begin position="1"/>
        <end position="20"/>
    </location>
</feature>
<sequence length="135" mass="15572">MRACQLIVLLLLITQGCVNGIDRIQLSPRLLYSRKDGGTMPINSTTIAVNWTRELLTKLGLPHLKSRLHQAKILEGNDGLLFEMQTYLYALEVKRAWDQQLSDYELYEELDRASMNCSSDCVNKDYELMQTELKF</sequence>
<organism evidence="2 3">
    <name type="scientific">Drosophila rubida</name>
    <dbReference type="NCBI Taxonomy" id="30044"/>
    <lineage>
        <taxon>Eukaryota</taxon>
        <taxon>Metazoa</taxon>
        <taxon>Ecdysozoa</taxon>
        <taxon>Arthropoda</taxon>
        <taxon>Hexapoda</taxon>
        <taxon>Insecta</taxon>
        <taxon>Pterygota</taxon>
        <taxon>Neoptera</taxon>
        <taxon>Endopterygota</taxon>
        <taxon>Diptera</taxon>
        <taxon>Brachycera</taxon>
        <taxon>Muscomorpha</taxon>
        <taxon>Ephydroidea</taxon>
        <taxon>Drosophilidae</taxon>
        <taxon>Drosophila</taxon>
    </lineage>
</organism>
<keyword evidence="3" id="KW-1185">Reference proteome</keyword>
<comment type="caution">
    <text evidence="2">The sequence shown here is derived from an EMBL/GenBank/DDBJ whole genome shotgun (WGS) entry which is preliminary data.</text>
</comment>
<accession>A0AAD4JVF8</accession>
<dbReference type="EMBL" id="JAJJHW010003409">
    <property type="protein sequence ID" value="KAH8360022.1"/>
    <property type="molecule type" value="Genomic_DNA"/>
</dbReference>
<name>A0AAD4JVF8_9MUSC</name>
<dbReference type="PROSITE" id="PS51257">
    <property type="entry name" value="PROKAR_LIPOPROTEIN"/>
    <property type="match status" value="1"/>
</dbReference>
<reference evidence="2" key="1">
    <citation type="journal article" date="2021" name="Mol. Ecol. Resour.">
        <title>Phylogenomic analyses of the genus Drosophila reveals genomic signals of climate adaptation.</title>
        <authorList>
            <person name="Li F."/>
            <person name="Rane R.V."/>
            <person name="Luria V."/>
            <person name="Xiong Z."/>
            <person name="Chen J."/>
            <person name="Li Z."/>
            <person name="Catullo R.A."/>
            <person name="Griffin P.C."/>
            <person name="Schiffer M."/>
            <person name="Pearce S."/>
            <person name="Lee S.F."/>
            <person name="McElroy K."/>
            <person name="Stocker A."/>
            <person name="Shirriffs J."/>
            <person name="Cockerell F."/>
            <person name="Coppin C."/>
            <person name="Sgro C.M."/>
            <person name="Karger A."/>
            <person name="Cain J.W."/>
            <person name="Weber J.A."/>
            <person name="Santpere G."/>
            <person name="Kirschner M.W."/>
            <person name="Hoffmann A.A."/>
            <person name="Oakeshott J.G."/>
            <person name="Zhang G."/>
        </authorList>
    </citation>
    <scope>NUCLEOTIDE SEQUENCE</scope>
    <source>
        <strain evidence="2">BGI-SZ-2011g</strain>
    </source>
</reference>
<dbReference type="Proteomes" id="UP001200034">
    <property type="component" value="Unassembled WGS sequence"/>
</dbReference>
<evidence type="ECO:0000313" key="3">
    <source>
        <dbReference type="Proteomes" id="UP001200034"/>
    </source>
</evidence>
<proteinExistence type="predicted"/>
<dbReference type="AlphaFoldDB" id="A0AAD4JVF8"/>
<evidence type="ECO:0000256" key="1">
    <source>
        <dbReference type="SAM" id="SignalP"/>
    </source>
</evidence>